<dbReference type="EMBL" id="JAZBJZ010000039">
    <property type="protein sequence ID" value="MEE3717349.1"/>
    <property type="molecule type" value="Genomic_DNA"/>
</dbReference>
<comment type="caution">
    <text evidence="1">The sequence shown here is derived from an EMBL/GenBank/DDBJ whole genome shotgun (WGS) entry which is preliminary data.</text>
</comment>
<dbReference type="RefSeq" id="WP_330483778.1">
    <property type="nucleotide sequence ID" value="NZ_JAZBJZ010000039.1"/>
</dbReference>
<name>A0AAW9PZI9_9CYAN</name>
<sequence length="109" mass="12400">MTWKKNTDFIHKVAIALGKPQMSQINAQIDLETTDKLAYIQQLTNQALSDILRAAIDDYYQKLKHGKKKTPFEVLEESGFIGCCSVESDLSINYKEVLATELETKYGNR</sequence>
<evidence type="ECO:0000313" key="1">
    <source>
        <dbReference type="EMBL" id="MEE3717349.1"/>
    </source>
</evidence>
<reference evidence="1" key="1">
    <citation type="submission" date="2024-01" db="EMBL/GenBank/DDBJ databases">
        <title>Bank of Algae and Cyanobacteria of the Azores (BACA) strain genomes.</title>
        <authorList>
            <person name="Luz R."/>
            <person name="Cordeiro R."/>
            <person name="Fonseca A."/>
            <person name="Goncalves V."/>
        </authorList>
    </citation>
    <scope>NUCLEOTIDE SEQUENCE</scope>
    <source>
        <strain evidence="1">BACA0141</strain>
    </source>
</reference>
<keyword evidence="2" id="KW-1185">Reference proteome</keyword>
<accession>A0AAW9PZI9</accession>
<dbReference type="Proteomes" id="UP001333818">
    <property type="component" value="Unassembled WGS sequence"/>
</dbReference>
<proteinExistence type="predicted"/>
<gene>
    <name evidence="1" type="ORF">V2H45_11365</name>
</gene>
<dbReference type="AlphaFoldDB" id="A0AAW9PZI9"/>
<organism evidence="1 2">
    <name type="scientific">Tumidithrix elongata BACA0141</name>
    <dbReference type="NCBI Taxonomy" id="2716417"/>
    <lineage>
        <taxon>Bacteria</taxon>
        <taxon>Bacillati</taxon>
        <taxon>Cyanobacteriota</taxon>
        <taxon>Cyanophyceae</taxon>
        <taxon>Pseudanabaenales</taxon>
        <taxon>Pseudanabaenaceae</taxon>
        <taxon>Tumidithrix</taxon>
        <taxon>Tumidithrix elongata</taxon>
    </lineage>
</organism>
<protein>
    <submittedName>
        <fullName evidence="1">CopG family transcriptional regulator</fullName>
    </submittedName>
</protein>
<evidence type="ECO:0000313" key="2">
    <source>
        <dbReference type="Proteomes" id="UP001333818"/>
    </source>
</evidence>